<organism evidence="2 3">
    <name type="scientific">Macrosiphum euphorbiae</name>
    <name type="common">potato aphid</name>
    <dbReference type="NCBI Taxonomy" id="13131"/>
    <lineage>
        <taxon>Eukaryota</taxon>
        <taxon>Metazoa</taxon>
        <taxon>Ecdysozoa</taxon>
        <taxon>Arthropoda</taxon>
        <taxon>Hexapoda</taxon>
        <taxon>Insecta</taxon>
        <taxon>Pterygota</taxon>
        <taxon>Neoptera</taxon>
        <taxon>Paraneoptera</taxon>
        <taxon>Hemiptera</taxon>
        <taxon>Sternorrhyncha</taxon>
        <taxon>Aphidomorpha</taxon>
        <taxon>Aphidoidea</taxon>
        <taxon>Aphididae</taxon>
        <taxon>Macrosiphini</taxon>
        <taxon>Macrosiphum</taxon>
    </lineage>
</organism>
<sequence length="82" mass="9595">MSPTIGNNNEEVLPSYWRSHITSLEELKNKLDGCQAYYERMQKARYMLPIARVKPIQRHDVKPMFPKPGKPYLVNTSTAEMR</sequence>
<dbReference type="EMBL" id="CARXXK010001146">
    <property type="protein sequence ID" value="CAI6374025.1"/>
    <property type="molecule type" value="Genomic_DNA"/>
</dbReference>
<name>A0AAV0XZN4_9HEMI</name>
<protein>
    <submittedName>
        <fullName evidence="2">Uncharacterized protein</fullName>
    </submittedName>
</protein>
<proteinExistence type="predicted"/>
<gene>
    <name evidence="2" type="ORF">MEUPH1_LOCUS27689</name>
</gene>
<keyword evidence="3" id="KW-1185">Reference proteome</keyword>
<evidence type="ECO:0000313" key="3">
    <source>
        <dbReference type="Proteomes" id="UP001160148"/>
    </source>
</evidence>
<feature type="region of interest" description="Disordered" evidence="1">
    <location>
        <begin position="61"/>
        <end position="82"/>
    </location>
</feature>
<evidence type="ECO:0000313" key="2">
    <source>
        <dbReference type="EMBL" id="CAI6374025.1"/>
    </source>
</evidence>
<dbReference type="AlphaFoldDB" id="A0AAV0XZN4"/>
<accession>A0AAV0XZN4</accession>
<evidence type="ECO:0000256" key="1">
    <source>
        <dbReference type="SAM" id="MobiDB-lite"/>
    </source>
</evidence>
<comment type="caution">
    <text evidence="2">The sequence shown here is derived from an EMBL/GenBank/DDBJ whole genome shotgun (WGS) entry which is preliminary data.</text>
</comment>
<reference evidence="2 3" key="1">
    <citation type="submission" date="2023-01" db="EMBL/GenBank/DDBJ databases">
        <authorList>
            <person name="Whitehead M."/>
        </authorList>
    </citation>
    <scope>NUCLEOTIDE SEQUENCE [LARGE SCALE GENOMIC DNA]</scope>
</reference>
<dbReference type="Proteomes" id="UP001160148">
    <property type="component" value="Unassembled WGS sequence"/>
</dbReference>